<dbReference type="InterPro" id="IPR012340">
    <property type="entry name" value="NA-bd_OB-fold"/>
</dbReference>
<name>C1MV31_MICPC</name>
<dbReference type="GO" id="GO:0003723">
    <property type="term" value="F:RNA binding"/>
    <property type="evidence" value="ECO:0007669"/>
    <property type="project" value="InterPro"/>
</dbReference>
<evidence type="ECO:0000313" key="4">
    <source>
        <dbReference type="Proteomes" id="UP000001876"/>
    </source>
</evidence>
<dbReference type="KEGG" id="mpp:MICPUCDRAFT_59038"/>
<reference evidence="3 4" key="1">
    <citation type="journal article" date="2009" name="Science">
        <title>Green evolution and dynamic adaptations revealed by genomes of the marine picoeukaryotes Micromonas.</title>
        <authorList>
            <person name="Worden A.Z."/>
            <person name="Lee J.H."/>
            <person name="Mock T."/>
            <person name="Rouze P."/>
            <person name="Simmons M.P."/>
            <person name="Aerts A.L."/>
            <person name="Allen A.E."/>
            <person name="Cuvelier M.L."/>
            <person name="Derelle E."/>
            <person name="Everett M.V."/>
            <person name="Foulon E."/>
            <person name="Grimwood J."/>
            <person name="Gundlach H."/>
            <person name="Henrissat B."/>
            <person name="Napoli C."/>
            <person name="McDonald S.M."/>
            <person name="Parker M.S."/>
            <person name="Rombauts S."/>
            <person name="Salamov A."/>
            <person name="Von Dassow P."/>
            <person name="Badger J.H."/>
            <person name="Coutinho P.M."/>
            <person name="Demir E."/>
            <person name="Dubchak I."/>
            <person name="Gentemann C."/>
            <person name="Eikrem W."/>
            <person name="Gready J.E."/>
            <person name="John U."/>
            <person name="Lanier W."/>
            <person name="Lindquist E.A."/>
            <person name="Lucas S."/>
            <person name="Mayer K.F."/>
            <person name="Moreau H."/>
            <person name="Not F."/>
            <person name="Otillar R."/>
            <person name="Panaud O."/>
            <person name="Pangilinan J."/>
            <person name="Paulsen I."/>
            <person name="Piegu B."/>
            <person name="Poliakov A."/>
            <person name="Robbens S."/>
            <person name="Schmutz J."/>
            <person name="Toulza E."/>
            <person name="Wyss T."/>
            <person name="Zelensky A."/>
            <person name="Zhou K."/>
            <person name="Armbrust E.V."/>
            <person name="Bhattacharya D."/>
            <person name="Goodenough U.W."/>
            <person name="Van de Peer Y."/>
            <person name="Grigoriev I.V."/>
        </authorList>
    </citation>
    <scope>NUCLEOTIDE SEQUENCE [LARGE SCALE GENOMIC DNA]</scope>
    <source>
        <strain evidence="3 4">CCMP1545</strain>
    </source>
</reference>
<evidence type="ECO:0000313" key="3">
    <source>
        <dbReference type="EMBL" id="EEH56431.1"/>
    </source>
</evidence>
<dbReference type="Pfam" id="PF00773">
    <property type="entry name" value="RNB"/>
    <property type="match status" value="1"/>
</dbReference>
<organism evidence="4">
    <name type="scientific">Micromonas pusilla (strain CCMP1545)</name>
    <name type="common">Picoplanktonic green alga</name>
    <dbReference type="NCBI Taxonomy" id="564608"/>
    <lineage>
        <taxon>Eukaryota</taxon>
        <taxon>Viridiplantae</taxon>
        <taxon>Chlorophyta</taxon>
        <taxon>Mamiellophyceae</taxon>
        <taxon>Mamiellales</taxon>
        <taxon>Mamiellaceae</taxon>
        <taxon>Micromonas</taxon>
    </lineage>
</organism>
<accession>C1MV31</accession>
<sequence length="636" mass="68867">MWRRLTDAIAAPPDAKPPPDAFARDGSLLELRVEALEAFALGDGLHSSGQKASAIDALDRCGMRRTWKSAFDLLVAIGRWRGYENLAIRRHGIPTAFPARVLDEADAVEAAAIAAADGDVDDDVDAATRKDLRGRFDVYAIDGDDTFEVDDGVSAEAMGPGSGDAIRVWIHVADVARHVRLGGALEAEARERGASGYAPDRVVSMFPPRLAAETLSLRLNEPRCAVSVSAVIDADGDVREYWIGPSTVTVTHAMSDADVDAALREDEENAGKTGAKTHPALALLVEAAARRRRRRERDGAINVATPECIVKVRTREEGSDSDSDSDGRGKNGGAPLRTALGFLSEDEDDLDGDLDGGEKGGNAGERAANAVRAMESDAMRVELSRQDADSRSRLLVSEMMILAGDLAGALGAEEGVPLPYRRQAPPRDDARDRDVVDALPPGLPREFAIRATMRGATQSSSPGPHASLGVDAYVQFTSPIRRHTDLLAQYQLKAHLRGERKLPLDKARIPHTGPHTTPFARCTPILEDFLSRRLTMDAMLRDNADATRALRSAMRASDAFWITYWYASRPAGTTHRATVAKWIRRQDGLAVVVFDETGHESAAKVDERAELGSAVDLVVMEANPFYEQLRFGMAEK</sequence>
<dbReference type="GeneID" id="9684739"/>
<dbReference type="Proteomes" id="UP000001876">
    <property type="component" value="Unassembled WGS sequence"/>
</dbReference>
<dbReference type="InterPro" id="IPR056404">
    <property type="entry name" value="HTH_RNase_II"/>
</dbReference>
<dbReference type="RefSeq" id="XP_003059299.1">
    <property type="nucleotide sequence ID" value="XM_003059253.1"/>
</dbReference>
<feature type="domain" description="RNB" evidence="2">
    <location>
        <begin position="129"/>
        <end position="498"/>
    </location>
</feature>
<dbReference type="InterPro" id="IPR050180">
    <property type="entry name" value="RNR_Ribonuclease"/>
</dbReference>
<gene>
    <name evidence="3" type="ORF">MICPUCDRAFT_59038</name>
</gene>
<evidence type="ECO:0000256" key="1">
    <source>
        <dbReference type="SAM" id="MobiDB-lite"/>
    </source>
</evidence>
<dbReference type="eggNOG" id="KOG2102">
    <property type="taxonomic scope" value="Eukaryota"/>
</dbReference>
<dbReference type="SMART" id="SM00955">
    <property type="entry name" value="RNB"/>
    <property type="match status" value="1"/>
</dbReference>
<dbReference type="PANTHER" id="PTHR23355:SF42">
    <property type="entry name" value="RIBONUCLEASE II, CHLOROPLASTIC_MITOCHONDRIAL"/>
    <property type="match status" value="1"/>
</dbReference>
<dbReference type="SUPFAM" id="SSF50249">
    <property type="entry name" value="Nucleic acid-binding proteins"/>
    <property type="match status" value="1"/>
</dbReference>
<dbReference type="GO" id="GO:0006402">
    <property type="term" value="P:mRNA catabolic process"/>
    <property type="evidence" value="ECO:0007669"/>
    <property type="project" value="TreeGrafter"/>
</dbReference>
<protein>
    <submittedName>
        <fullName evidence="3">Predicted protein</fullName>
    </submittedName>
</protein>
<dbReference type="GO" id="GO:0000175">
    <property type="term" value="F:3'-5'-RNA exonuclease activity"/>
    <property type="evidence" value="ECO:0007669"/>
    <property type="project" value="TreeGrafter"/>
</dbReference>
<feature type="region of interest" description="Disordered" evidence="1">
    <location>
        <begin position="312"/>
        <end position="365"/>
    </location>
</feature>
<dbReference type="Pfam" id="PF23161">
    <property type="entry name" value="HTH_RNase_II"/>
    <property type="match status" value="1"/>
</dbReference>
<dbReference type="STRING" id="564608.C1MV31"/>
<dbReference type="AlphaFoldDB" id="C1MV31"/>
<dbReference type="OrthoDB" id="2285229at2759"/>
<dbReference type="PANTHER" id="PTHR23355">
    <property type="entry name" value="RIBONUCLEASE"/>
    <property type="match status" value="1"/>
</dbReference>
<proteinExistence type="predicted"/>
<dbReference type="OMA" id="NEPRCAV"/>
<dbReference type="InterPro" id="IPR001900">
    <property type="entry name" value="RNase_II/R"/>
</dbReference>
<keyword evidence="4" id="KW-1185">Reference proteome</keyword>
<dbReference type="EMBL" id="GG663740">
    <property type="protein sequence ID" value="EEH56431.1"/>
    <property type="molecule type" value="Genomic_DNA"/>
</dbReference>
<feature type="compositionally biased region" description="Acidic residues" evidence="1">
    <location>
        <begin position="344"/>
        <end position="355"/>
    </location>
</feature>
<evidence type="ECO:0000259" key="2">
    <source>
        <dbReference type="SMART" id="SM00955"/>
    </source>
</evidence>
<dbReference type="GO" id="GO:0000932">
    <property type="term" value="C:P-body"/>
    <property type="evidence" value="ECO:0007669"/>
    <property type="project" value="TreeGrafter"/>
</dbReference>